<reference evidence="15 16" key="1">
    <citation type="submission" date="2020-05" db="EMBL/GenBank/DDBJ databases">
        <authorList>
            <person name="Ruan W."/>
            <person name="Jeon C.O."/>
            <person name="Chun B.H."/>
        </authorList>
    </citation>
    <scope>NUCLEOTIDE SEQUENCE [LARGE SCALE GENOMIC DNA]</scope>
    <source>
        <strain evidence="15 16">TBZ9</strain>
    </source>
</reference>
<evidence type="ECO:0000256" key="8">
    <source>
        <dbReference type="ARBA" id="ARBA00023136"/>
    </source>
</evidence>
<evidence type="ECO:0000256" key="11">
    <source>
        <dbReference type="ARBA" id="ARBA00035703"/>
    </source>
</evidence>
<evidence type="ECO:0000256" key="10">
    <source>
        <dbReference type="ARBA" id="ARBA00035657"/>
    </source>
</evidence>
<evidence type="ECO:0000313" key="15">
    <source>
        <dbReference type="EMBL" id="NOG30918.1"/>
    </source>
</evidence>
<evidence type="ECO:0000256" key="5">
    <source>
        <dbReference type="ARBA" id="ARBA00022692"/>
    </source>
</evidence>
<evidence type="ECO:0000256" key="7">
    <source>
        <dbReference type="ARBA" id="ARBA00022989"/>
    </source>
</evidence>
<dbReference type="GO" id="GO:0005886">
    <property type="term" value="C:plasma membrane"/>
    <property type="evidence" value="ECO:0007669"/>
    <property type="project" value="UniProtKB-SubCell"/>
</dbReference>
<keyword evidence="4" id="KW-0132">Cell division</keyword>
<dbReference type="RefSeq" id="WP_171701369.1">
    <property type="nucleotide sequence ID" value="NZ_JABFHI010000001.1"/>
</dbReference>
<reference evidence="15 16" key="2">
    <citation type="submission" date="2020-06" db="EMBL/GenBank/DDBJ databases">
        <title>Halomonas songnenensis sp. nov., a moderately halophilic bacterium isolated from saline and alkaline soils.</title>
        <authorList>
            <person name="Jiang J."/>
            <person name="Pan Y."/>
        </authorList>
    </citation>
    <scope>NUCLEOTIDE SEQUENCE [LARGE SCALE GENOMIC DNA]</scope>
    <source>
        <strain evidence="15 16">TBZ9</strain>
    </source>
</reference>
<keyword evidence="7 14" id="KW-1133">Transmembrane helix</keyword>
<keyword evidence="2" id="KW-1003">Cell membrane</keyword>
<comment type="subcellular location">
    <subcellularLocation>
        <location evidence="1">Cell inner membrane</location>
        <topology evidence="1">Single-pass membrane protein</topology>
    </subcellularLocation>
</comment>
<keyword evidence="5 14" id="KW-0812">Transmembrane</keyword>
<dbReference type="EMBL" id="JABFHI010000001">
    <property type="protein sequence ID" value="NOG30918.1"/>
    <property type="molecule type" value="Genomic_DNA"/>
</dbReference>
<evidence type="ECO:0000256" key="3">
    <source>
        <dbReference type="ARBA" id="ARBA00022519"/>
    </source>
</evidence>
<accession>A0A7Y3TVZ7</accession>
<keyword evidence="8 14" id="KW-0472">Membrane</keyword>
<evidence type="ECO:0000256" key="9">
    <source>
        <dbReference type="ARBA" id="ARBA00023306"/>
    </source>
</evidence>
<organism evidence="15 16">
    <name type="scientific">Vreelandella azerica</name>
    <dbReference type="NCBI Taxonomy" id="2732867"/>
    <lineage>
        <taxon>Bacteria</taxon>
        <taxon>Pseudomonadati</taxon>
        <taxon>Pseudomonadota</taxon>
        <taxon>Gammaproteobacteria</taxon>
        <taxon>Oceanospirillales</taxon>
        <taxon>Halomonadaceae</taxon>
        <taxon>Vreelandella</taxon>
    </lineage>
</organism>
<protein>
    <recommendedName>
        <fullName evidence="11">Z-ring associated protein G</fullName>
    </recommendedName>
    <alternativeName>
        <fullName evidence="12">Cell division protein ZapG</fullName>
    </alternativeName>
</protein>
<keyword evidence="6" id="KW-0133">Cell shape</keyword>
<feature type="region of interest" description="Disordered" evidence="13">
    <location>
        <begin position="101"/>
        <end position="155"/>
    </location>
</feature>
<dbReference type="PROSITE" id="PS01137">
    <property type="entry name" value="TATD_1"/>
    <property type="match status" value="1"/>
</dbReference>
<sequence length="155" mass="17478">MQASSELIFALSGVVVGIIFGVFGYRLLSRNHRESNLMQQKLLESERQVEELKARMGTHLLDAHQHINTLRTTAHQLEQQLAQEARYWQLDDEKLQRLNLSSATQKSSSEPSILKAADSTLEAGVPRDYADGKSGTLSEDFGLKEREQAPQPPRY</sequence>
<evidence type="ECO:0000256" key="6">
    <source>
        <dbReference type="ARBA" id="ARBA00022960"/>
    </source>
</evidence>
<dbReference type="GO" id="GO:0008360">
    <property type="term" value="P:regulation of cell shape"/>
    <property type="evidence" value="ECO:0007669"/>
    <property type="project" value="UniProtKB-KW"/>
</dbReference>
<dbReference type="InterPro" id="IPR018228">
    <property type="entry name" value="DNase_TatD-rel_CS"/>
</dbReference>
<evidence type="ECO:0000256" key="14">
    <source>
        <dbReference type="SAM" id="Phobius"/>
    </source>
</evidence>
<evidence type="ECO:0000313" key="16">
    <source>
        <dbReference type="Proteomes" id="UP000588806"/>
    </source>
</evidence>
<proteinExistence type="inferred from homology"/>
<name>A0A7Y3TVZ7_9GAMM</name>
<keyword evidence="16" id="KW-1185">Reference proteome</keyword>
<dbReference type="InterPro" id="IPR009386">
    <property type="entry name" value="ZapG-like"/>
</dbReference>
<comment type="similarity">
    <text evidence="10">Belongs to the ZapG family.</text>
</comment>
<feature type="transmembrane region" description="Helical" evidence="14">
    <location>
        <begin position="6"/>
        <end position="28"/>
    </location>
</feature>
<gene>
    <name evidence="15" type="ORF">HLB35_02530</name>
</gene>
<dbReference type="Proteomes" id="UP000588806">
    <property type="component" value="Unassembled WGS sequence"/>
</dbReference>
<evidence type="ECO:0000256" key="1">
    <source>
        <dbReference type="ARBA" id="ARBA00004377"/>
    </source>
</evidence>
<evidence type="ECO:0000256" key="13">
    <source>
        <dbReference type="SAM" id="MobiDB-lite"/>
    </source>
</evidence>
<evidence type="ECO:0000256" key="4">
    <source>
        <dbReference type="ARBA" id="ARBA00022618"/>
    </source>
</evidence>
<dbReference type="GO" id="GO:0051301">
    <property type="term" value="P:cell division"/>
    <property type="evidence" value="ECO:0007669"/>
    <property type="project" value="UniProtKB-KW"/>
</dbReference>
<evidence type="ECO:0000256" key="2">
    <source>
        <dbReference type="ARBA" id="ARBA00022475"/>
    </source>
</evidence>
<dbReference type="PANTHER" id="PTHR39579">
    <property type="entry name" value="INNER MEMBRANE PROTEIN YHCB"/>
    <property type="match status" value="1"/>
</dbReference>
<feature type="compositionally biased region" description="Polar residues" evidence="13">
    <location>
        <begin position="101"/>
        <end position="111"/>
    </location>
</feature>
<keyword evidence="3" id="KW-0997">Cell inner membrane</keyword>
<dbReference type="AlphaFoldDB" id="A0A7Y3TVZ7"/>
<keyword evidence="9" id="KW-0131">Cell cycle</keyword>
<dbReference type="PANTHER" id="PTHR39579:SF1">
    <property type="entry name" value="INNER MEMBRANE PROTEIN YHCB"/>
    <property type="match status" value="1"/>
</dbReference>
<evidence type="ECO:0000256" key="12">
    <source>
        <dbReference type="ARBA" id="ARBA00035727"/>
    </source>
</evidence>
<comment type="caution">
    <text evidence="15">The sequence shown here is derived from an EMBL/GenBank/DDBJ whole genome shotgun (WGS) entry which is preliminary data.</text>
</comment>
<dbReference type="Pfam" id="PF06295">
    <property type="entry name" value="ZapG-like"/>
    <property type="match status" value="1"/>
</dbReference>